<dbReference type="InterPro" id="IPR036881">
    <property type="entry name" value="Glyco_hydro_3_C_sf"/>
</dbReference>
<dbReference type="SUPFAM" id="SSF52279">
    <property type="entry name" value="Beta-D-glucan exohydrolase, C-terminal domain"/>
    <property type="match status" value="1"/>
</dbReference>
<keyword evidence="6" id="KW-0325">Glycoprotein</keyword>
<keyword evidence="9" id="KW-0624">Polysaccharide degradation</keyword>
<dbReference type="Gene3D" id="3.20.20.300">
    <property type="entry name" value="Glycoside hydrolase, family 3, N-terminal domain"/>
    <property type="match status" value="1"/>
</dbReference>
<evidence type="ECO:0000256" key="9">
    <source>
        <dbReference type="ARBA" id="ARBA00023326"/>
    </source>
</evidence>
<dbReference type="Gene3D" id="3.40.50.1700">
    <property type="entry name" value="Glycoside hydrolase family 3 C-terminal domain"/>
    <property type="match status" value="1"/>
</dbReference>
<evidence type="ECO:0000256" key="5">
    <source>
        <dbReference type="ARBA" id="ARBA00022801"/>
    </source>
</evidence>
<evidence type="ECO:0000313" key="12">
    <source>
        <dbReference type="EMBL" id="KAK7425906.1"/>
    </source>
</evidence>
<keyword evidence="5" id="KW-0378">Hydrolase</keyword>
<feature type="domain" description="Glycoside hydrolase family 3 C-terminal" evidence="11">
    <location>
        <begin position="245"/>
        <end position="432"/>
    </location>
</feature>
<evidence type="ECO:0000259" key="11">
    <source>
        <dbReference type="Pfam" id="PF01915"/>
    </source>
</evidence>
<dbReference type="InterPro" id="IPR002772">
    <property type="entry name" value="Glyco_hydro_3_C"/>
</dbReference>
<dbReference type="Pfam" id="PF00933">
    <property type="entry name" value="Glyco_hydro_3"/>
    <property type="match status" value="1"/>
</dbReference>
<dbReference type="InterPro" id="IPR017853">
    <property type="entry name" value="GH"/>
</dbReference>
<name>A0ABR1HXU3_9HYPO</name>
<evidence type="ECO:0000256" key="1">
    <source>
        <dbReference type="ARBA" id="ARBA00000448"/>
    </source>
</evidence>
<dbReference type="InterPro" id="IPR001764">
    <property type="entry name" value="Glyco_hydro_3_N"/>
</dbReference>
<dbReference type="InterPro" id="IPR050288">
    <property type="entry name" value="Cellulose_deg_GH3"/>
</dbReference>
<evidence type="ECO:0000256" key="6">
    <source>
        <dbReference type="ARBA" id="ARBA00023180"/>
    </source>
</evidence>
<evidence type="ECO:0000256" key="7">
    <source>
        <dbReference type="ARBA" id="ARBA00023277"/>
    </source>
</evidence>
<evidence type="ECO:0000259" key="10">
    <source>
        <dbReference type="Pfam" id="PF00933"/>
    </source>
</evidence>
<feature type="domain" description="Glycoside hydrolase family 3 N-terminal" evidence="10">
    <location>
        <begin position="53"/>
        <end position="208"/>
    </location>
</feature>
<dbReference type="PANTHER" id="PTHR42715">
    <property type="entry name" value="BETA-GLUCOSIDASE"/>
    <property type="match status" value="1"/>
</dbReference>
<keyword evidence="8" id="KW-0326">Glycosidase</keyword>
<dbReference type="PANTHER" id="PTHR42715:SF3">
    <property type="entry name" value="BETA-GLUCOSIDASE B-RELATED"/>
    <property type="match status" value="1"/>
</dbReference>
<accession>A0ABR1HXU3</accession>
<keyword evidence="7" id="KW-0119">Carbohydrate metabolism</keyword>
<evidence type="ECO:0000313" key="13">
    <source>
        <dbReference type="Proteomes" id="UP001498421"/>
    </source>
</evidence>
<dbReference type="EMBL" id="JAZAVK010000074">
    <property type="protein sequence ID" value="KAK7425906.1"/>
    <property type="molecule type" value="Genomic_DNA"/>
</dbReference>
<dbReference type="Proteomes" id="UP001498421">
    <property type="component" value="Unassembled WGS sequence"/>
</dbReference>
<comment type="similarity">
    <text evidence="3">Belongs to the glycosyl hydrolase 3 family.</text>
</comment>
<evidence type="ECO:0000256" key="3">
    <source>
        <dbReference type="ARBA" id="ARBA00005336"/>
    </source>
</evidence>
<dbReference type="SUPFAM" id="SSF51445">
    <property type="entry name" value="(Trans)glycosidases"/>
    <property type="match status" value="1"/>
</dbReference>
<sequence length="433" mass="47380">MARGATWDAALERRVGHAIGLEAKAQGSKLFRRRLRQPSSASGLGTHLGDIWEDPVILGEFGLALTQGVQNHVMACVIHFTLNSMENARFRVNVKIEEDVLHEVYLPHFRRIIEGGVTSVMSSYNSVNGEFLGQNWELLTNTLRNKWHFDGFVISDFIFRLRDAALSLKNGLDIDAPFTQQRALHLGDALVSGKLDWADVDKACLRILMKQLQWESRAEVVTPDMSVVFSKEHRDLAREVASRSMVLLKNEMVHEAPLLPLDPSQFSTVALVGRLANIANTGDKGSSQVFPPRVVTGFEGLKAALPNKEIVMNDTDSVETAREAAAQADVVICVVGYDANDEGEFVVPSLQSDPCLQSLFPPSTTVKDRETLGVMQAGSNESKLETGLEVGAGGDRTSLRLRPRDVEMIKGVSAANPKIVVVLVTAGAVVMEN</sequence>
<dbReference type="Pfam" id="PF01915">
    <property type="entry name" value="Glyco_hydro_3_C"/>
    <property type="match status" value="1"/>
</dbReference>
<gene>
    <name evidence="12" type="ORF">QQZ08_007620</name>
</gene>
<comment type="pathway">
    <text evidence="2">Glycan metabolism; cellulose degradation.</text>
</comment>
<dbReference type="InterPro" id="IPR036962">
    <property type="entry name" value="Glyco_hydro_3_N_sf"/>
</dbReference>
<evidence type="ECO:0000256" key="4">
    <source>
        <dbReference type="ARBA" id="ARBA00012744"/>
    </source>
</evidence>
<dbReference type="EC" id="3.2.1.21" evidence="4"/>
<keyword evidence="13" id="KW-1185">Reference proteome</keyword>
<reference evidence="12 13" key="1">
    <citation type="journal article" date="2025" name="Microbiol. Resour. Announc.">
        <title>Draft genome sequences for Neonectria magnoliae and Neonectria punicea, canker pathogens of Liriodendron tulipifera and Acer saccharum in West Virginia.</title>
        <authorList>
            <person name="Petronek H.M."/>
            <person name="Kasson M.T."/>
            <person name="Metheny A.M."/>
            <person name="Stauder C.M."/>
            <person name="Lovett B."/>
            <person name="Lynch S.C."/>
            <person name="Garnas J.R."/>
            <person name="Kasson L.R."/>
            <person name="Stajich J.E."/>
        </authorList>
    </citation>
    <scope>NUCLEOTIDE SEQUENCE [LARGE SCALE GENOMIC DNA]</scope>
    <source>
        <strain evidence="12 13">NRRL 64651</strain>
    </source>
</reference>
<evidence type="ECO:0000256" key="8">
    <source>
        <dbReference type="ARBA" id="ARBA00023295"/>
    </source>
</evidence>
<comment type="catalytic activity">
    <reaction evidence="1">
        <text>Hydrolysis of terminal, non-reducing beta-D-glucosyl residues with release of beta-D-glucose.</text>
        <dbReference type="EC" id="3.2.1.21"/>
    </reaction>
</comment>
<protein>
    <recommendedName>
        <fullName evidence="4">beta-glucosidase</fullName>
        <ecNumber evidence="4">3.2.1.21</ecNumber>
    </recommendedName>
</protein>
<comment type="caution">
    <text evidence="12">The sequence shown here is derived from an EMBL/GenBank/DDBJ whole genome shotgun (WGS) entry which is preliminary data.</text>
</comment>
<organism evidence="12 13">
    <name type="scientific">Neonectria magnoliae</name>
    <dbReference type="NCBI Taxonomy" id="2732573"/>
    <lineage>
        <taxon>Eukaryota</taxon>
        <taxon>Fungi</taxon>
        <taxon>Dikarya</taxon>
        <taxon>Ascomycota</taxon>
        <taxon>Pezizomycotina</taxon>
        <taxon>Sordariomycetes</taxon>
        <taxon>Hypocreomycetidae</taxon>
        <taxon>Hypocreales</taxon>
        <taxon>Nectriaceae</taxon>
        <taxon>Neonectria</taxon>
    </lineage>
</organism>
<evidence type="ECO:0000256" key="2">
    <source>
        <dbReference type="ARBA" id="ARBA00004987"/>
    </source>
</evidence>
<proteinExistence type="inferred from homology"/>